<organism evidence="1 2">
    <name type="scientific">Pseudorhodoplanes sinuspersici</name>
    <dbReference type="NCBI Taxonomy" id="1235591"/>
    <lineage>
        <taxon>Bacteria</taxon>
        <taxon>Pseudomonadati</taxon>
        <taxon>Pseudomonadota</taxon>
        <taxon>Alphaproteobacteria</taxon>
        <taxon>Hyphomicrobiales</taxon>
        <taxon>Pseudorhodoplanes</taxon>
    </lineage>
</organism>
<protein>
    <submittedName>
        <fullName evidence="1">Uncharacterized protein</fullName>
    </submittedName>
</protein>
<accession>A0A1W6ZYQ3</accession>
<sequence>MASCWVIGRKTTLAGNGHEVLSQPFIVFETEDEADAACDMVERVSGERPMKAEAALYRCFVNPVP</sequence>
<dbReference type="Proteomes" id="UP000194137">
    <property type="component" value="Chromosome"/>
</dbReference>
<keyword evidence="2" id="KW-1185">Reference proteome</keyword>
<evidence type="ECO:0000313" key="1">
    <source>
        <dbReference type="EMBL" id="ARQ01865.1"/>
    </source>
</evidence>
<dbReference type="EMBL" id="CP021112">
    <property type="protein sequence ID" value="ARQ01865.1"/>
    <property type="molecule type" value="Genomic_DNA"/>
</dbReference>
<dbReference type="STRING" id="1235591.CAK95_24295"/>
<reference evidence="1 2" key="1">
    <citation type="submission" date="2017-05" db="EMBL/GenBank/DDBJ databases">
        <title>Full genome sequence of Pseudorhodoplanes sinuspersici.</title>
        <authorList>
            <person name="Dastgheib S.M.M."/>
            <person name="Shavandi M."/>
            <person name="Tirandaz H."/>
        </authorList>
    </citation>
    <scope>NUCLEOTIDE SEQUENCE [LARGE SCALE GENOMIC DNA]</scope>
    <source>
        <strain evidence="1 2">RIPI110</strain>
    </source>
</reference>
<dbReference type="RefSeq" id="WP_086090260.1">
    <property type="nucleotide sequence ID" value="NZ_CP021112.1"/>
</dbReference>
<name>A0A1W6ZYQ3_9HYPH</name>
<dbReference type="AlphaFoldDB" id="A0A1W6ZYQ3"/>
<dbReference type="KEGG" id="psin:CAK95_24295"/>
<gene>
    <name evidence="1" type="ORF">CAK95_24295</name>
</gene>
<evidence type="ECO:0000313" key="2">
    <source>
        <dbReference type="Proteomes" id="UP000194137"/>
    </source>
</evidence>
<proteinExistence type="predicted"/>